<keyword evidence="3" id="KW-1185">Reference proteome</keyword>
<organism evidence="2 3">
    <name type="scientific">Mesorhizobium kowhaii</name>
    <dbReference type="NCBI Taxonomy" id="1300272"/>
    <lineage>
        <taxon>Bacteria</taxon>
        <taxon>Pseudomonadati</taxon>
        <taxon>Pseudomonadota</taxon>
        <taxon>Alphaproteobacteria</taxon>
        <taxon>Hyphomicrobiales</taxon>
        <taxon>Phyllobacteriaceae</taxon>
        <taxon>Mesorhizobium</taxon>
    </lineage>
</organism>
<dbReference type="EMBL" id="MZXV01000064">
    <property type="protein sequence ID" value="PZV34846.1"/>
    <property type="molecule type" value="Genomic_DNA"/>
</dbReference>
<reference evidence="3" key="1">
    <citation type="submission" date="2017-03" db="EMBL/GenBank/DDBJ databases">
        <authorList>
            <person name="Safronova V.I."/>
            <person name="Sazanova A.L."/>
            <person name="Chirak E.R."/>
        </authorList>
    </citation>
    <scope>NUCLEOTIDE SEQUENCE [LARGE SCALE GENOMIC DNA]</scope>
    <source>
        <strain evidence="3">Ach-343</strain>
    </source>
</reference>
<name>A0A2W7DUA7_9HYPH</name>
<evidence type="ECO:0000313" key="3">
    <source>
        <dbReference type="Proteomes" id="UP000248616"/>
    </source>
</evidence>
<proteinExistence type="predicted"/>
<gene>
    <name evidence="2" type="ORF">B5V02_29935</name>
</gene>
<evidence type="ECO:0000313" key="2">
    <source>
        <dbReference type="EMBL" id="PZV34846.1"/>
    </source>
</evidence>
<feature type="region of interest" description="Disordered" evidence="1">
    <location>
        <begin position="1"/>
        <end position="39"/>
    </location>
</feature>
<protein>
    <submittedName>
        <fullName evidence="2">Uncharacterized protein</fullName>
    </submittedName>
</protein>
<dbReference type="AlphaFoldDB" id="A0A2W7DUA7"/>
<comment type="caution">
    <text evidence="2">The sequence shown here is derived from an EMBL/GenBank/DDBJ whole genome shotgun (WGS) entry which is preliminary data.</text>
</comment>
<dbReference type="Proteomes" id="UP000248616">
    <property type="component" value="Unassembled WGS sequence"/>
</dbReference>
<sequence length="96" mass="10607">MIGVQNNDIGPSSIEWLAPDGAPGPSQAARTRGRPDGSQTVYARKDVREHCHIVWSCIDCQSEKAVHLAFDHEKLMMVKPRVRARSWPSSAGRVQA</sequence>
<evidence type="ECO:0000256" key="1">
    <source>
        <dbReference type="SAM" id="MobiDB-lite"/>
    </source>
</evidence>
<feature type="compositionally biased region" description="Polar residues" evidence="1">
    <location>
        <begin position="1"/>
        <end position="10"/>
    </location>
</feature>
<accession>A0A2W7DUA7</accession>